<reference evidence="1" key="1">
    <citation type="submission" date="2021-05" db="EMBL/GenBank/DDBJ databases">
        <authorList>
            <person name="Scholz U."/>
            <person name="Mascher M."/>
            <person name="Fiebig A."/>
        </authorList>
    </citation>
    <scope>NUCLEOTIDE SEQUENCE [LARGE SCALE GENOMIC DNA]</scope>
</reference>
<name>A0ACD5WAB6_AVESA</name>
<keyword evidence="2" id="KW-1185">Reference proteome</keyword>
<organism evidence="1 2">
    <name type="scientific">Avena sativa</name>
    <name type="common">Oat</name>
    <dbReference type="NCBI Taxonomy" id="4498"/>
    <lineage>
        <taxon>Eukaryota</taxon>
        <taxon>Viridiplantae</taxon>
        <taxon>Streptophyta</taxon>
        <taxon>Embryophyta</taxon>
        <taxon>Tracheophyta</taxon>
        <taxon>Spermatophyta</taxon>
        <taxon>Magnoliopsida</taxon>
        <taxon>Liliopsida</taxon>
        <taxon>Poales</taxon>
        <taxon>Poaceae</taxon>
        <taxon>BOP clade</taxon>
        <taxon>Pooideae</taxon>
        <taxon>Poodae</taxon>
        <taxon>Poeae</taxon>
        <taxon>Poeae Chloroplast Group 1 (Aveneae type)</taxon>
        <taxon>Aveninae</taxon>
        <taxon>Avena</taxon>
    </lineage>
</organism>
<protein>
    <submittedName>
        <fullName evidence="1">Uncharacterized protein</fullName>
    </submittedName>
</protein>
<proteinExistence type="predicted"/>
<dbReference type="EnsemblPlants" id="AVESA.00010b.r2.4AG0591710.1">
    <property type="protein sequence ID" value="AVESA.00010b.r2.4AG0591710.1.CDS.1"/>
    <property type="gene ID" value="AVESA.00010b.r2.4AG0591710"/>
</dbReference>
<dbReference type="Proteomes" id="UP001732700">
    <property type="component" value="Chromosome 4A"/>
</dbReference>
<accession>A0ACD5WAB6</accession>
<evidence type="ECO:0000313" key="1">
    <source>
        <dbReference type="EnsemblPlants" id="AVESA.00010b.r2.4AG0591710.1.CDS.1"/>
    </source>
</evidence>
<sequence length="282" mass="30414">MSTPSDRVEVDTARPFRSVKEAVAVFGERILVGERNSRYSSHAVAAANSHANAITDIKHEDSGGSGVGTLSLVAMAEVEAEQESEATAAIVPMYSAPSSPPSFASPRSAYGDEDGEHDRQDDEAGLAIMSSIKKMEAEVAETRREVVQLRKRGTEMEMAVASLNAQLHRGMSRLAEMEADYKASAAARRSIGGDTDVTSAAMVRSERWAEKSGMYSSEYLPSFSHALSLGEFDDDDELPGGGRRRKGQKVKPIVPLIGDILFSKSFSRRKSTKDSGDLYGVC</sequence>
<evidence type="ECO:0000313" key="2">
    <source>
        <dbReference type="Proteomes" id="UP001732700"/>
    </source>
</evidence>
<reference evidence="1" key="2">
    <citation type="submission" date="2025-09" db="UniProtKB">
        <authorList>
            <consortium name="EnsemblPlants"/>
        </authorList>
    </citation>
    <scope>IDENTIFICATION</scope>
</reference>